<dbReference type="InterPro" id="IPR012312">
    <property type="entry name" value="Hemerythrin-like"/>
</dbReference>
<evidence type="ECO:0000313" key="5">
    <source>
        <dbReference type="EMBL" id="AQV13684.1"/>
    </source>
</evidence>
<feature type="domain" description="Hemerythrin-like" evidence="4">
    <location>
        <begin position="25"/>
        <end position="127"/>
    </location>
</feature>
<dbReference type="PRINTS" id="PR00186">
    <property type="entry name" value="HEMERYTHRIN"/>
</dbReference>
<evidence type="ECO:0000259" key="4">
    <source>
        <dbReference type="Pfam" id="PF01814"/>
    </source>
</evidence>
<dbReference type="Pfam" id="PF01814">
    <property type="entry name" value="Hemerythrin"/>
    <property type="match status" value="1"/>
</dbReference>
<dbReference type="NCBIfam" id="TIGR02481">
    <property type="entry name" value="hemeryth_dom"/>
    <property type="match status" value="1"/>
</dbReference>
<proteinExistence type="evidence at transcript level"/>
<dbReference type="InterPro" id="IPR016131">
    <property type="entry name" value="Haemerythrin_Fe_BS"/>
</dbReference>
<dbReference type="SUPFAM" id="SSF47188">
    <property type="entry name" value="Hemerythrin-like"/>
    <property type="match status" value="1"/>
</dbReference>
<keyword evidence="2" id="KW-0479">Metal-binding</keyword>
<organism evidence="5">
    <name type="scientific">Mesochaetopterus taylori</name>
    <dbReference type="NCBI Taxonomy" id="352254"/>
    <lineage>
        <taxon>Eukaryota</taxon>
        <taxon>Metazoa</taxon>
        <taxon>Spiralia</taxon>
        <taxon>Lophotrochozoa</taxon>
        <taxon>Annelida</taxon>
        <taxon>Polychaeta</taxon>
        <taxon>Sedentaria</taxon>
        <taxon>Chaetopteridae</taxon>
        <taxon>Mesochaetopterus</taxon>
    </lineage>
</organism>
<dbReference type="InterPro" id="IPR012827">
    <property type="entry name" value="Hemerythrin_metal-bd"/>
</dbReference>
<comment type="similarity">
    <text evidence="1">Belongs to the hemerythrin family.</text>
</comment>
<dbReference type="CDD" id="cd12107">
    <property type="entry name" value="Hemerythrin"/>
    <property type="match status" value="1"/>
</dbReference>
<evidence type="ECO:0000256" key="1">
    <source>
        <dbReference type="ARBA" id="ARBA00010587"/>
    </source>
</evidence>
<dbReference type="InterPro" id="IPR035938">
    <property type="entry name" value="Hemerythrin-like_sf"/>
</dbReference>
<evidence type="ECO:0000256" key="3">
    <source>
        <dbReference type="ARBA" id="ARBA00023004"/>
    </source>
</evidence>
<dbReference type="GO" id="GO:0005506">
    <property type="term" value="F:iron ion binding"/>
    <property type="evidence" value="ECO:0007669"/>
    <property type="project" value="InterPro"/>
</dbReference>
<evidence type="ECO:0000256" key="2">
    <source>
        <dbReference type="ARBA" id="ARBA00022723"/>
    </source>
</evidence>
<dbReference type="InterPro" id="IPR002063">
    <property type="entry name" value="Haemerythrin"/>
</dbReference>
<dbReference type="PANTHER" id="PTHR37164">
    <property type="entry name" value="BACTERIOHEMERYTHRIN"/>
    <property type="match status" value="1"/>
</dbReference>
<name>A0A1S6QCN6_9ANNE</name>
<protein>
    <submittedName>
        <fullName evidence="5">Hemerythrin</fullName>
    </submittedName>
</protein>
<dbReference type="InterPro" id="IPR050669">
    <property type="entry name" value="Hemerythrin"/>
</dbReference>
<sequence>MSFPTVNCTHDIPSPFCWDPTFQVFYDNLDGEHKQLFEGVFKLEKDRSSAQKLKNLQEVVKAHFADEEGMMSKANFPEYGKHKHAHDEFYGKLMSLSSAQVDDEAIKYATRWLVSHIKDTDMKYKKQL</sequence>
<dbReference type="AlphaFoldDB" id="A0A1S6QCN6"/>
<dbReference type="Gene3D" id="1.20.120.50">
    <property type="entry name" value="Hemerythrin-like"/>
    <property type="match status" value="1"/>
</dbReference>
<reference evidence="5" key="1">
    <citation type="submission" date="2016-10" db="EMBL/GenBank/DDBJ databases">
        <title>Discovery and evolution of novel hemerythrin genes in annelid worms.</title>
        <authorList>
            <person name="Costa-Paiva E.M."/>
            <person name="Whelan N.V."/>
            <person name="Waits D.S."/>
            <person name="Santos S."/>
            <person name="Schrago C.G."/>
            <person name="Halanych K.M."/>
        </authorList>
    </citation>
    <scope>NUCLEOTIDE SEQUENCE</scope>
</reference>
<accession>A0A1S6QCN6</accession>
<dbReference type="NCBIfam" id="TIGR00058">
    <property type="entry name" value="Hemerythrin"/>
    <property type="match status" value="1"/>
</dbReference>
<dbReference type="PROSITE" id="PS00550">
    <property type="entry name" value="HEMERYTHRINS"/>
    <property type="match status" value="1"/>
</dbReference>
<keyword evidence="3" id="KW-0408">Iron</keyword>
<dbReference type="PANTHER" id="PTHR37164:SF1">
    <property type="entry name" value="BACTERIOHEMERYTHRIN"/>
    <property type="match status" value="1"/>
</dbReference>
<dbReference type="EMBL" id="KY007386">
    <property type="protein sequence ID" value="AQV13684.1"/>
    <property type="molecule type" value="mRNA"/>
</dbReference>